<feature type="chain" id="PRO_5040225315" evidence="1">
    <location>
        <begin position="32"/>
        <end position="121"/>
    </location>
</feature>
<dbReference type="AlphaFoldDB" id="A0A9N9XCD9"/>
<proteinExistence type="predicted"/>
<keyword evidence="1" id="KW-0732">Signal</keyword>
<evidence type="ECO:0000313" key="2">
    <source>
        <dbReference type="EMBL" id="CAG9833751.1"/>
    </source>
</evidence>
<feature type="signal peptide" evidence="1">
    <location>
        <begin position="1"/>
        <end position="31"/>
    </location>
</feature>
<dbReference type="OrthoDB" id="6495587at2759"/>
<accession>A0A9N9XCD9</accession>
<gene>
    <name evidence="2" type="ORF">DIABBA_LOCUS7129</name>
</gene>
<reference evidence="2" key="1">
    <citation type="submission" date="2022-01" db="EMBL/GenBank/DDBJ databases">
        <authorList>
            <person name="King R."/>
        </authorList>
    </citation>
    <scope>NUCLEOTIDE SEQUENCE</scope>
</reference>
<evidence type="ECO:0000313" key="3">
    <source>
        <dbReference type="Proteomes" id="UP001153709"/>
    </source>
</evidence>
<keyword evidence="3" id="KW-1185">Reference proteome</keyword>
<organism evidence="2 3">
    <name type="scientific">Diabrotica balteata</name>
    <name type="common">Banded cucumber beetle</name>
    <dbReference type="NCBI Taxonomy" id="107213"/>
    <lineage>
        <taxon>Eukaryota</taxon>
        <taxon>Metazoa</taxon>
        <taxon>Ecdysozoa</taxon>
        <taxon>Arthropoda</taxon>
        <taxon>Hexapoda</taxon>
        <taxon>Insecta</taxon>
        <taxon>Pterygota</taxon>
        <taxon>Neoptera</taxon>
        <taxon>Endopterygota</taxon>
        <taxon>Coleoptera</taxon>
        <taxon>Polyphaga</taxon>
        <taxon>Cucujiformia</taxon>
        <taxon>Chrysomeloidea</taxon>
        <taxon>Chrysomelidae</taxon>
        <taxon>Galerucinae</taxon>
        <taxon>Diabroticina</taxon>
        <taxon>Diabroticites</taxon>
        <taxon>Diabrotica</taxon>
    </lineage>
</organism>
<evidence type="ECO:0000256" key="1">
    <source>
        <dbReference type="SAM" id="SignalP"/>
    </source>
</evidence>
<name>A0A9N9XCD9_DIABA</name>
<sequence>MKTPGVNGSSGIAFLFLITSSIILQSATISAQQQARYYPGLYSPLYLERQSPKYLIQTISRLRQALLNDDEMENMASKRSFNPTRMDLEHERKRIAADFGTGRARPGVIENRLRLFNTIGR</sequence>
<dbReference type="Proteomes" id="UP001153709">
    <property type="component" value="Chromosome 4"/>
</dbReference>
<dbReference type="EMBL" id="OU898279">
    <property type="protein sequence ID" value="CAG9833751.1"/>
    <property type="molecule type" value="Genomic_DNA"/>
</dbReference>
<protein>
    <submittedName>
        <fullName evidence="2">Uncharacterized protein</fullName>
    </submittedName>
</protein>